<dbReference type="AlphaFoldDB" id="A0A915K7K1"/>
<evidence type="ECO:0000313" key="3">
    <source>
        <dbReference type="WBParaSite" id="nRc.2.0.1.t34676-RA"/>
    </source>
</evidence>
<feature type="region of interest" description="Disordered" evidence="1">
    <location>
        <begin position="159"/>
        <end position="233"/>
    </location>
</feature>
<dbReference type="WBParaSite" id="nRc.2.0.1.t34676-RA">
    <property type="protein sequence ID" value="nRc.2.0.1.t34676-RA"/>
    <property type="gene ID" value="nRc.2.0.1.g34676"/>
</dbReference>
<accession>A0A915K7K1</accession>
<feature type="compositionally biased region" description="Basic and acidic residues" evidence="1">
    <location>
        <begin position="163"/>
        <end position="174"/>
    </location>
</feature>
<evidence type="ECO:0000313" key="2">
    <source>
        <dbReference type="Proteomes" id="UP000887565"/>
    </source>
</evidence>
<dbReference type="Proteomes" id="UP000887565">
    <property type="component" value="Unplaced"/>
</dbReference>
<keyword evidence="2" id="KW-1185">Reference proteome</keyword>
<feature type="compositionally biased region" description="Polar residues" evidence="1">
    <location>
        <begin position="201"/>
        <end position="220"/>
    </location>
</feature>
<name>A0A915K7K1_ROMCU</name>
<evidence type="ECO:0000256" key="1">
    <source>
        <dbReference type="SAM" id="MobiDB-lite"/>
    </source>
</evidence>
<proteinExistence type="predicted"/>
<reference evidence="3" key="1">
    <citation type="submission" date="2022-11" db="UniProtKB">
        <authorList>
            <consortium name="WormBaseParasite"/>
        </authorList>
    </citation>
    <scope>IDENTIFICATION</scope>
</reference>
<sequence length="255" mass="28400">MKKVLLHTRSLVWNRPMGNSLIWEFAQLGIAHLETAHMGISLLRGCSVDQTFFPFHLFELEVCHVVFKFRAYQNGACVTPFVTYKADGETLSAFQWQACVGASFITIYARSIKANLCSKDKQGILMQQSASKKLHPVKKCCALMVVWVLVRGCNNLGGGRDPGGVKDPDSSKDHGSRRHPGGVRDPSGSKHRGGELLYSLASPNHQNGDENQQTGENLTENGRRRFGRRRKGSNANSCINAMWSYESNHLKTRHS</sequence>
<protein>
    <submittedName>
        <fullName evidence="3">Uncharacterized protein</fullName>
    </submittedName>
</protein>
<organism evidence="2 3">
    <name type="scientific">Romanomermis culicivorax</name>
    <name type="common">Nematode worm</name>
    <dbReference type="NCBI Taxonomy" id="13658"/>
    <lineage>
        <taxon>Eukaryota</taxon>
        <taxon>Metazoa</taxon>
        <taxon>Ecdysozoa</taxon>
        <taxon>Nematoda</taxon>
        <taxon>Enoplea</taxon>
        <taxon>Dorylaimia</taxon>
        <taxon>Mermithida</taxon>
        <taxon>Mermithoidea</taxon>
        <taxon>Mermithidae</taxon>
        <taxon>Romanomermis</taxon>
    </lineage>
</organism>